<keyword evidence="2" id="KW-1185">Reference proteome</keyword>
<accession>A0A2N5SGD3</accession>
<comment type="caution">
    <text evidence="1">The sequence shown here is derived from an EMBL/GenBank/DDBJ whole genome shotgun (WGS) entry which is preliminary data.</text>
</comment>
<dbReference type="EMBL" id="PGCJ01000988">
    <property type="protein sequence ID" value="PLW12269.1"/>
    <property type="molecule type" value="Genomic_DNA"/>
</dbReference>
<dbReference type="Proteomes" id="UP000235388">
    <property type="component" value="Unassembled WGS sequence"/>
</dbReference>
<sequence>MDDHNKFHNLTISEASKDWMVHATLIRVHATLIRVHGTLIRAHATLIRVPKYPYKGYVSTLIRVFTFPLQNVGVHVVKVWKSTLIRVHGTLIRVPKYPYKGTMYPYKGTLVPL</sequence>
<evidence type="ECO:0000313" key="1">
    <source>
        <dbReference type="EMBL" id="PLW12269.1"/>
    </source>
</evidence>
<gene>
    <name evidence="1" type="ORF">PCANC_21820</name>
</gene>
<name>A0A2N5SGD3_9BASI</name>
<dbReference type="AlphaFoldDB" id="A0A2N5SGD3"/>
<evidence type="ECO:0000313" key="2">
    <source>
        <dbReference type="Proteomes" id="UP000235388"/>
    </source>
</evidence>
<organism evidence="1 2">
    <name type="scientific">Puccinia coronata f. sp. avenae</name>
    <dbReference type="NCBI Taxonomy" id="200324"/>
    <lineage>
        <taxon>Eukaryota</taxon>
        <taxon>Fungi</taxon>
        <taxon>Dikarya</taxon>
        <taxon>Basidiomycota</taxon>
        <taxon>Pucciniomycotina</taxon>
        <taxon>Pucciniomycetes</taxon>
        <taxon>Pucciniales</taxon>
        <taxon>Pucciniaceae</taxon>
        <taxon>Puccinia</taxon>
    </lineage>
</organism>
<proteinExistence type="predicted"/>
<protein>
    <submittedName>
        <fullName evidence="1">Uncharacterized protein</fullName>
    </submittedName>
</protein>
<reference evidence="1 2" key="1">
    <citation type="submission" date="2017-11" db="EMBL/GenBank/DDBJ databases">
        <title>De novo assembly and phasing of dikaryotic genomes from two isolates of Puccinia coronata f. sp. avenae, the causal agent of oat crown rust.</title>
        <authorList>
            <person name="Miller M.E."/>
            <person name="Zhang Y."/>
            <person name="Omidvar V."/>
            <person name="Sperschneider J."/>
            <person name="Schwessinger B."/>
            <person name="Raley C."/>
            <person name="Palmer J.M."/>
            <person name="Garnica D."/>
            <person name="Upadhyaya N."/>
            <person name="Rathjen J."/>
            <person name="Taylor J.M."/>
            <person name="Park R.F."/>
            <person name="Dodds P.N."/>
            <person name="Hirsch C.D."/>
            <person name="Kianian S.F."/>
            <person name="Figueroa M."/>
        </authorList>
    </citation>
    <scope>NUCLEOTIDE SEQUENCE [LARGE SCALE GENOMIC DNA]</scope>
    <source>
        <strain evidence="1">12NC29</strain>
    </source>
</reference>